<dbReference type="RefSeq" id="WP_232187796.1">
    <property type="nucleotide sequence ID" value="NZ_JAIOAP010000014.1"/>
</dbReference>
<evidence type="ECO:0000313" key="9">
    <source>
        <dbReference type="Proteomes" id="UP001493487"/>
    </source>
</evidence>
<reference evidence="8 9" key="1">
    <citation type="journal article" date="2023" name="Genome Announc.">
        <title>Pan-Genome Analyses of the Genus Cohnella and Proposal of the Novel Species Cohnella silvisoli sp. nov., Isolated from Forest Soil.</title>
        <authorList>
            <person name="Wang C."/>
            <person name="Mao L."/>
            <person name="Bao G."/>
            <person name="Zhu H."/>
        </authorList>
    </citation>
    <scope>NUCLEOTIDE SEQUENCE [LARGE SCALE GENOMIC DNA]</scope>
    <source>
        <strain evidence="8 9">NL03-T5-1</strain>
    </source>
</reference>
<dbReference type="InterPro" id="IPR035906">
    <property type="entry name" value="MetI-like_sf"/>
</dbReference>
<keyword evidence="4 6" id="KW-1133">Transmembrane helix</keyword>
<comment type="similarity">
    <text evidence="6">Belongs to the binding-protein-dependent transport system permease family.</text>
</comment>
<dbReference type="Proteomes" id="UP001493487">
    <property type="component" value="Unassembled WGS sequence"/>
</dbReference>
<feature type="transmembrane region" description="Helical" evidence="6">
    <location>
        <begin position="92"/>
        <end position="114"/>
    </location>
</feature>
<keyword evidence="9" id="KW-1185">Reference proteome</keyword>
<feature type="domain" description="ABC transmembrane type-1" evidence="7">
    <location>
        <begin position="89"/>
        <end position="312"/>
    </location>
</feature>
<evidence type="ECO:0000256" key="3">
    <source>
        <dbReference type="ARBA" id="ARBA00022692"/>
    </source>
</evidence>
<comment type="caution">
    <text evidence="8">The sequence shown here is derived from an EMBL/GenBank/DDBJ whole genome shotgun (WGS) entry which is preliminary data.</text>
</comment>
<dbReference type="PROSITE" id="PS50928">
    <property type="entry name" value="ABC_TM1"/>
    <property type="match status" value="1"/>
</dbReference>
<dbReference type="InterPro" id="IPR000515">
    <property type="entry name" value="MetI-like"/>
</dbReference>
<keyword evidence="2 6" id="KW-0813">Transport</keyword>
<dbReference type="PANTHER" id="PTHR43496:SF1">
    <property type="entry name" value="POLYGALACTURONAN_RHAMNOGALACTURONAN TRANSPORT SYSTEM PERMEASE PROTEIN YTEP"/>
    <property type="match status" value="1"/>
</dbReference>
<evidence type="ECO:0000256" key="2">
    <source>
        <dbReference type="ARBA" id="ARBA00022448"/>
    </source>
</evidence>
<feature type="transmembrane region" description="Helical" evidence="6">
    <location>
        <begin position="233"/>
        <end position="255"/>
    </location>
</feature>
<dbReference type="EMBL" id="JASKHM010000015">
    <property type="protein sequence ID" value="MEQ4485464.1"/>
    <property type="molecule type" value="Genomic_DNA"/>
</dbReference>
<keyword evidence="3 6" id="KW-0812">Transmembrane</keyword>
<dbReference type="Pfam" id="PF00528">
    <property type="entry name" value="BPD_transp_1"/>
    <property type="match status" value="1"/>
</dbReference>
<feature type="transmembrane region" description="Helical" evidence="6">
    <location>
        <begin position="134"/>
        <end position="157"/>
    </location>
</feature>
<evidence type="ECO:0000256" key="4">
    <source>
        <dbReference type="ARBA" id="ARBA00022989"/>
    </source>
</evidence>
<dbReference type="CDD" id="cd06261">
    <property type="entry name" value="TM_PBP2"/>
    <property type="match status" value="1"/>
</dbReference>
<organism evidence="8 9">
    <name type="scientific">Cohnella silvisoli</name>
    <dbReference type="NCBI Taxonomy" id="2873699"/>
    <lineage>
        <taxon>Bacteria</taxon>
        <taxon>Bacillati</taxon>
        <taxon>Bacillota</taxon>
        <taxon>Bacilli</taxon>
        <taxon>Bacillales</taxon>
        <taxon>Paenibacillaceae</taxon>
        <taxon>Cohnella</taxon>
    </lineage>
</organism>
<name>A0ABV1KZD7_9BACL</name>
<evidence type="ECO:0000256" key="5">
    <source>
        <dbReference type="ARBA" id="ARBA00023136"/>
    </source>
</evidence>
<protein>
    <submittedName>
        <fullName evidence="8">ABC transporter permease subunit</fullName>
    </submittedName>
</protein>
<evidence type="ECO:0000313" key="8">
    <source>
        <dbReference type="EMBL" id="MEQ4485464.1"/>
    </source>
</evidence>
<comment type="subcellular location">
    <subcellularLocation>
        <location evidence="6">Cell membrane</location>
        <topology evidence="6">Multi-pass membrane protein</topology>
    </subcellularLocation>
    <subcellularLocation>
        <location evidence="1">Membrane</location>
        <topology evidence="1">Multi-pass membrane protein</topology>
    </subcellularLocation>
</comment>
<dbReference type="PANTHER" id="PTHR43496">
    <property type="entry name" value="PROTEIN LPLB"/>
    <property type="match status" value="1"/>
</dbReference>
<dbReference type="Gene3D" id="1.10.3720.10">
    <property type="entry name" value="MetI-like"/>
    <property type="match status" value="1"/>
</dbReference>
<evidence type="ECO:0000256" key="1">
    <source>
        <dbReference type="ARBA" id="ARBA00004141"/>
    </source>
</evidence>
<proteinExistence type="inferred from homology"/>
<dbReference type="SUPFAM" id="SSF161098">
    <property type="entry name" value="MetI-like"/>
    <property type="match status" value="1"/>
</dbReference>
<feature type="transmembrane region" description="Helical" evidence="6">
    <location>
        <begin position="32"/>
        <end position="56"/>
    </location>
</feature>
<sequence length="327" mass="36532">MSATSPAKLNPAKRSTFRQGLLRFRKEAFFQYMALTGGVFLLVFSYLPMFGIVMAFQDFDPAKGYIFSRFVGWYHFWMLFSDDAFWVSARNSVILSVAKFALTFVSPIILALLLNELRPSFFKKFVQTASYLPYFISWVVIASMATTFFSGGADGILNPLLVKFGMLKEAIPFLTYPGYYQVITVLLDVWKFTGFSAIIYIAAMAGIDHEVIEASIVDGTTRFQRVYKITLPMIQNTIVVILILGIGSMFTGGLGGSNFNYGYLLGNTLNMSASDVMDTYILRMGLQLGRFSFAAAAGLLLSTISLILVFLANWVAKKIDRDEQAIF</sequence>
<gene>
    <name evidence="8" type="ORF">QJS35_24055</name>
</gene>
<evidence type="ECO:0000256" key="6">
    <source>
        <dbReference type="RuleBase" id="RU363032"/>
    </source>
</evidence>
<evidence type="ECO:0000259" key="7">
    <source>
        <dbReference type="PROSITE" id="PS50928"/>
    </source>
</evidence>
<keyword evidence="5 6" id="KW-0472">Membrane</keyword>
<accession>A0ABV1KZD7</accession>
<feature type="transmembrane region" description="Helical" evidence="6">
    <location>
        <begin position="291"/>
        <end position="316"/>
    </location>
</feature>